<dbReference type="GO" id="GO:0005789">
    <property type="term" value="C:endoplasmic reticulum membrane"/>
    <property type="evidence" value="ECO:0007669"/>
    <property type="project" value="TreeGrafter"/>
</dbReference>
<evidence type="ECO:0000256" key="4">
    <source>
        <dbReference type="ARBA" id="ARBA00022989"/>
    </source>
</evidence>
<evidence type="ECO:0000259" key="8">
    <source>
        <dbReference type="PROSITE" id="PS51328"/>
    </source>
</evidence>
<keyword evidence="2 6" id="KW-0812">Transmembrane</keyword>
<dbReference type="SUPFAM" id="SSF49899">
    <property type="entry name" value="Concanavalin A-like lectins/glucanases"/>
    <property type="match status" value="1"/>
</dbReference>
<evidence type="ECO:0000256" key="1">
    <source>
        <dbReference type="ARBA" id="ARBA00004479"/>
    </source>
</evidence>
<feature type="domain" description="L-type lectin-like" evidence="8">
    <location>
        <begin position="20"/>
        <end position="256"/>
    </location>
</feature>
<dbReference type="GO" id="GO:0005537">
    <property type="term" value="F:D-mannose binding"/>
    <property type="evidence" value="ECO:0007669"/>
    <property type="project" value="TreeGrafter"/>
</dbReference>
<evidence type="ECO:0000256" key="3">
    <source>
        <dbReference type="ARBA" id="ARBA00022729"/>
    </source>
</evidence>
<dbReference type="OrthoDB" id="10265193at2759"/>
<keyword evidence="5 6" id="KW-0472">Membrane</keyword>
<dbReference type="InterPro" id="IPR005052">
    <property type="entry name" value="Lectin_leg"/>
</dbReference>
<keyword evidence="4 6" id="KW-1133">Transmembrane helix</keyword>
<accession>A0A507EWD6</accession>
<reference evidence="9 10" key="1">
    <citation type="journal article" date="2019" name="Sci. Rep.">
        <title>Comparative genomics of chytrid fungi reveal insights into the obligate biotrophic and pathogenic lifestyle of Synchytrium endobioticum.</title>
        <authorList>
            <person name="van de Vossenberg B.T.L.H."/>
            <person name="Warris S."/>
            <person name="Nguyen H.D.T."/>
            <person name="van Gent-Pelzer M.P.E."/>
            <person name="Joly D.L."/>
            <person name="van de Geest H.C."/>
            <person name="Bonants P.J.M."/>
            <person name="Smith D.S."/>
            <person name="Levesque C.A."/>
            <person name="van der Lee T.A.J."/>
        </authorList>
    </citation>
    <scope>NUCLEOTIDE SEQUENCE [LARGE SCALE GENOMIC DNA]</scope>
    <source>
        <strain evidence="9 10">CBS 675.73</strain>
    </source>
</reference>
<dbReference type="Pfam" id="PF03388">
    <property type="entry name" value="Lectin_leg-like"/>
    <property type="match status" value="1"/>
</dbReference>
<evidence type="ECO:0000313" key="9">
    <source>
        <dbReference type="EMBL" id="TPX67478.1"/>
    </source>
</evidence>
<dbReference type="EMBL" id="QEAP01000393">
    <property type="protein sequence ID" value="TPX67478.1"/>
    <property type="molecule type" value="Genomic_DNA"/>
</dbReference>
<dbReference type="GO" id="GO:0000139">
    <property type="term" value="C:Golgi membrane"/>
    <property type="evidence" value="ECO:0007669"/>
    <property type="project" value="TreeGrafter"/>
</dbReference>
<dbReference type="GO" id="GO:0030134">
    <property type="term" value="C:COPII-coated ER to Golgi transport vesicle"/>
    <property type="evidence" value="ECO:0007669"/>
    <property type="project" value="TreeGrafter"/>
</dbReference>
<dbReference type="InterPro" id="IPR013320">
    <property type="entry name" value="ConA-like_dom_sf"/>
</dbReference>
<gene>
    <name evidence="9" type="ORF">CcCBS67573_g07468</name>
</gene>
<comment type="caution">
    <text evidence="9">The sequence shown here is derived from an EMBL/GenBank/DDBJ whole genome shotgun (WGS) entry which is preliminary data.</text>
</comment>
<evidence type="ECO:0000256" key="5">
    <source>
        <dbReference type="ARBA" id="ARBA00023136"/>
    </source>
</evidence>
<keyword evidence="10" id="KW-1185">Reference proteome</keyword>
<dbReference type="InterPro" id="IPR051136">
    <property type="entry name" value="Intracellular_Lectin-GPT"/>
</dbReference>
<feature type="signal peptide" evidence="7">
    <location>
        <begin position="1"/>
        <end position="16"/>
    </location>
</feature>
<dbReference type="GO" id="GO:0005793">
    <property type="term" value="C:endoplasmic reticulum-Golgi intermediate compartment"/>
    <property type="evidence" value="ECO:0007669"/>
    <property type="project" value="TreeGrafter"/>
</dbReference>
<dbReference type="Gene3D" id="2.60.120.200">
    <property type="match status" value="1"/>
</dbReference>
<feature type="chain" id="PRO_5021351669" description="L-type lectin-like domain-containing protein" evidence="7">
    <location>
        <begin position="17"/>
        <end position="477"/>
    </location>
</feature>
<dbReference type="PROSITE" id="PS51328">
    <property type="entry name" value="L_LECTIN_LIKE"/>
    <property type="match status" value="1"/>
</dbReference>
<dbReference type="Proteomes" id="UP000320333">
    <property type="component" value="Unassembled WGS sequence"/>
</dbReference>
<evidence type="ECO:0000256" key="7">
    <source>
        <dbReference type="SAM" id="SignalP"/>
    </source>
</evidence>
<dbReference type="AlphaFoldDB" id="A0A507EWD6"/>
<dbReference type="PANTHER" id="PTHR12223">
    <property type="entry name" value="VESICULAR MANNOSE-BINDING LECTIN"/>
    <property type="match status" value="1"/>
</dbReference>
<evidence type="ECO:0000256" key="6">
    <source>
        <dbReference type="SAM" id="Phobius"/>
    </source>
</evidence>
<proteinExistence type="predicted"/>
<comment type="subcellular location">
    <subcellularLocation>
        <location evidence="1">Membrane</location>
        <topology evidence="1">Single-pass type I membrane protein</topology>
    </subcellularLocation>
</comment>
<dbReference type="PANTHER" id="PTHR12223:SF28">
    <property type="entry name" value="LECTIN, MANNOSE BINDING 1 LIKE"/>
    <property type="match status" value="1"/>
</dbReference>
<dbReference type="GO" id="GO:0006888">
    <property type="term" value="P:endoplasmic reticulum to Golgi vesicle-mediated transport"/>
    <property type="evidence" value="ECO:0007669"/>
    <property type="project" value="TreeGrafter"/>
</dbReference>
<sequence length="477" mass="51494">MQILLALSLVVLLALAEPRTRYDYRQSLKRPFVPGPGLKTDSKQSVLLPNFNPVGNSVVASDRIRLAPSVADASGGVWCTQPNPHNEWMVRFSFASTSHGGTHGLAAGRGFAFWYAKDPSIQGALYGAGSMWNGLLVGLDTSSPETNRHSPLIYAIKNDGYTTLDTPNAPPENQNFLGKCFRDYVNAPHNVFGRITYAGRTLKVEIDLTQGGFGFTECFRADNVVLPKGYHFGFTAATSAKAQADHDLFAFEVFEVNPSGGKGQSDHNGMPENKDELQKIKDAEAAVLAAEGWEYEEVLPVGFQEAFSPEVLRNLEDNQEKIITAINLLQEKVGLIPIQAARTVNSRYDKNALIHMNPLDFKVRGVSGKVDVMLSLTTTLSEDIRQLTTKIKLANDLGDASLGAIGKLLGETETKMDSTAQLSAQKGASGGGGGNGKTSMMEYCLFLMIGGVFVWVVSALARMGKSSGSSSVSLGRY</sequence>
<feature type="transmembrane region" description="Helical" evidence="6">
    <location>
        <begin position="440"/>
        <end position="461"/>
    </location>
</feature>
<organism evidence="9 10">
    <name type="scientific">Chytriomyces confervae</name>
    <dbReference type="NCBI Taxonomy" id="246404"/>
    <lineage>
        <taxon>Eukaryota</taxon>
        <taxon>Fungi</taxon>
        <taxon>Fungi incertae sedis</taxon>
        <taxon>Chytridiomycota</taxon>
        <taxon>Chytridiomycota incertae sedis</taxon>
        <taxon>Chytridiomycetes</taxon>
        <taxon>Chytridiales</taxon>
        <taxon>Chytriomycetaceae</taxon>
        <taxon>Chytriomyces</taxon>
    </lineage>
</organism>
<dbReference type="STRING" id="246404.A0A507EWD6"/>
<name>A0A507EWD6_9FUNG</name>
<protein>
    <recommendedName>
        <fullName evidence="8">L-type lectin-like domain-containing protein</fullName>
    </recommendedName>
</protein>
<evidence type="ECO:0000256" key="2">
    <source>
        <dbReference type="ARBA" id="ARBA00022692"/>
    </source>
</evidence>
<keyword evidence="3 7" id="KW-0732">Signal</keyword>
<evidence type="ECO:0000313" key="10">
    <source>
        <dbReference type="Proteomes" id="UP000320333"/>
    </source>
</evidence>